<keyword evidence="4 5" id="KW-0326">Glycosidase</keyword>
<dbReference type="InterPro" id="IPR017853">
    <property type="entry name" value="GH"/>
</dbReference>
<gene>
    <name evidence="7" type="ORF">HII27_15350</name>
</gene>
<accession>A0ABR6RVD7</accession>
<comment type="caution">
    <text evidence="7">The sequence shown here is derived from an EMBL/GenBank/DDBJ whole genome shotgun (WGS) entry which is preliminary data.</text>
</comment>
<dbReference type="Proteomes" id="UP000607331">
    <property type="component" value="Unassembled WGS sequence"/>
</dbReference>
<dbReference type="InterPro" id="IPR036962">
    <property type="entry name" value="Glyco_hydro_3_N_sf"/>
</dbReference>
<dbReference type="Pfam" id="PF00933">
    <property type="entry name" value="Glyco_hydro_3"/>
    <property type="match status" value="1"/>
</dbReference>
<dbReference type="InterPro" id="IPR026891">
    <property type="entry name" value="Fn3-like"/>
</dbReference>
<dbReference type="EMBL" id="JABBJF010000015">
    <property type="protein sequence ID" value="MBC1187087.1"/>
    <property type="molecule type" value="Genomic_DNA"/>
</dbReference>
<dbReference type="InterPro" id="IPR002772">
    <property type="entry name" value="Glyco_hydro_3_C"/>
</dbReference>
<dbReference type="SMART" id="SM01217">
    <property type="entry name" value="Fn3_like"/>
    <property type="match status" value="1"/>
</dbReference>
<dbReference type="Pfam" id="PF14310">
    <property type="entry name" value="Fn3-like"/>
    <property type="match status" value="1"/>
</dbReference>
<evidence type="ECO:0000256" key="3">
    <source>
        <dbReference type="ARBA" id="ARBA00023277"/>
    </source>
</evidence>
<keyword evidence="3" id="KW-0119">Carbohydrate metabolism</keyword>
<dbReference type="Pfam" id="PF01915">
    <property type="entry name" value="Glyco_hydro_3_C"/>
    <property type="match status" value="1"/>
</dbReference>
<evidence type="ECO:0000256" key="4">
    <source>
        <dbReference type="ARBA" id="ARBA00023295"/>
    </source>
</evidence>
<feature type="domain" description="Fibronectin type III-like" evidence="6">
    <location>
        <begin position="322"/>
        <end position="398"/>
    </location>
</feature>
<dbReference type="Gene3D" id="3.40.50.1700">
    <property type="entry name" value="Glycoside hydrolase family 3 C-terminal domain"/>
    <property type="match status" value="1"/>
</dbReference>
<dbReference type="Gene3D" id="3.20.20.300">
    <property type="entry name" value="Glycoside hydrolase, family 3, N-terminal domain"/>
    <property type="match status" value="1"/>
</dbReference>
<evidence type="ECO:0000256" key="2">
    <source>
        <dbReference type="ARBA" id="ARBA00022801"/>
    </source>
</evidence>
<evidence type="ECO:0000259" key="6">
    <source>
        <dbReference type="SMART" id="SM01217"/>
    </source>
</evidence>
<evidence type="ECO:0000313" key="8">
    <source>
        <dbReference type="Proteomes" id="UP000607331"/>
    </source>
</evidence>
<dbReference type="PANTHER" id="PTHR42715:SF10">
    <property type="entry name" value="BETA-GLUCOSIDASE"/>
    <property type="match status" value="1"/>
</dbReference>
<comment type="similarity">
    <text evidence="1 5">Belongs to the glycosyl hydrolase 3 family.</text>
</comment>
<name>A0ABR6RVD7_9ENTR</name>
<dbReference type="SUPFAM" id="SSF52279">
    <property type="entry name" value="Beta-D-glucan exohydrolase, C-terminal domain"/>
    <property type="match status" value="1"/>
</dbReference>
<reference evidence="7 8" key="1">
    <citation type="submission" date="2020-04" db="EMBL/GenBank/DDBJ databases">
        <title>The draft genome of Kluyvera sichuanensis strain SCKS090646.</title>
        <authorList>
            <person name="Wei L."/>
            <person name="Liu L."/>
            <person name="Feng Y."/>
            <person name="Zong Z."/>
        </authorList>
    </citation>
    <scope>NUCLEOTIDE SEQUENCE [LARGE SCALE GENOMIC DNA]</scope>
    <source>
        <strain evidence="7 8">090646</strain>
    </source>
</reference>
<dbReference type="InterPro" id="IPR001764">
    <property type="entry name" value="Glyco_hydro_3_N"/>
</dbReference>
<dbReference type="SUPFAM" id="SSF51445">
    <property type="entry name" value="(Trans)glycosidases"/>
    <property type="match status" value="1"/>
</dbReference>
<protein>
    <submittedName>
        <fullName evidence="7">Beta-glucosidase</fullName>
    </submittedName>
</protein>
<organism evidence="7 8">
    <name type="scientific">Kluyvera sichuanensis</name>
    <dbReference type="NCBI Taxonomy" id="2725494"/>
    <lineage>
        <taxon>Bacteria</taxon>
        <taxon>Pseudomonadati</taxon>
        <taxon>Pseudomonadota</taxon>
        <taxon>Gammaproteobacteria</taxon>
        <taxon>Enterobacterales</taxon>
        <taxon>Enterobacteriaceae</taxon>
        <taxon>Kluyvera</taxon>
    </lineage>
</organism>
<dbReference type="PANTHER" id="PTHR42715">
    <property type="entry name" value="BETA-GLUCOSIDASE"/>
    <property type="match status" value="1"/>
</dbReference>
<proteinExistence type="inferred from homology"/>
<dbReference type="PROSITE" id="PS00775">
    <property type="entry name" value="GLYCOSYL_HYDROL_F3"/>
    <property type="match status" value="1"/>
</dbReference>
<dbReference type="Gene3D" id="2.60.40.10">
    <property type="entry name" value="Immunoglobulins"/>
    <property type="match status" value="1"/>
</dbReference>
<evidence type="ECO:0000313" key="7">
    <source>
        <dbReference type="EMBL" id="MBC1187087.1"/>
    </source>
</evidence>
<dbReference type="InterPro" id="IPR036881">
    <property type="entry name" value="Glyco_hydro_3_C_sf"/>
</dbReference>
<evidence type="ECO:0000256" key="5">
    <source>
        <dbReference type="RuleBase" id="RU361161"/>
    </source>
</evidence>
<dbReference type="InterPro" id="IPR050288">
    <property type="entry name" value="Cellulose_deg_GH3"/>
</dbReference>
<dbReference type="InterPro" id="IPR013783">
    <property type="entry name" value="Ig-like_fold"/>
</dbReference>
<evidence type="ECO:0000256" key="1">
    <source>
        <dbReference type="ARBA" id="ARBA00005336"/>
    </source>
</evidence>
<keyword evidence="2 5" id="KW-0378">Hydrolase</keyword>
<dbReference type="InterPro" id="IPR019800">
    <property type="entry name" value="Glyco_hydro_3_AS"/>
</dbReference>
<sequence>MHQRLPGKPLEGFAEFSMNVAAQGAVLLKNRPETLPLEGLDRVAIFGRTQINYYRSGTGSGGAVNVIATCNLLEAMRERCGARVNGLLAQRYEQWVMTHPFDNGGGGWAQEPWHQQEMPLDDDVVAQAKRVSNKAVVVIGRTAGEDKDNADVPGGYRLTELEYAMLRTVCRYFSNVIVVLNVSSIMDMSWAEDPLLRPHLGAILYAWHGGPDGGRAVAALLCGEVTPSGKLTDTIARSLDDYPSSACWGNSEQNIYQEDIYVGYRYFETFCPQQVLYPFGFGLSYTRFAIHSLHAERMVDNPLFFQITAKVDNVGERFAGSEVVQIYLEAPQGALGKPTRALVAFAKTRILQPGESETLTLTVPLERLASWDDSGVTGNPHCWVLEPGLYRFWGGNCVNQLQAVRVQGEEGYTQPLLRVLSCHEQALAPTVSFSRLRPGKRAQPGVWQAEWEEVPRRKISLRERIHDRLPPALAITGDKGFKLVDVVDGRVSMEAFIAQLSAEELACLVRGEGMCSHKVTPGVASAFGGTGDSLLEKGIPLAATADGPSGIRMDNGAHATLMPSGTLLASTWDPVLVERLYVMEGKELQQNQIDLLLGPGMNIHRHPLNGRNFEYFSEDPLLTGMMAAAMVRGIRSGGGIATLKHFACNSQEHARAQADAVVSARALREIYLKGFEYAVKQGGAMAVMTAYNPVNGHWSASNYCLNTTILRDDWGFNGIVMTDWWAKMNDAIGGGEATVNNTAAMIRAQNDLYMVINNNGAEINAGNDNTLSALAEGLLTLGELQRCARNILSFMLHTQVVKRGEVPKVNVPTMAADASLYIEDAINIAPESRLRYSDTLAIHIEREGVYDLLVSVNSPAMPLAQTATNLLFNGKFVATVQTRGTMGKTVTQKLCRVQLLPGYYQVQTEEIKPGLAIDWLEFRRVASPESA</sequence>
<dbReference type="PRINTS" id="PR00133">
    <property type="entry name" value="GLHYDRLASE3"/>
</dbReference>
<keyword evidence="8" id="KW-1185">Reference proteome</keyword>